<dbReference type="GO" id="GO:0030968">
    <property type="term" value="P:endoplasmic reticulum unfolded protein response"/>
    <property type="evidence" value="ECO:0007669"/>
    <property type="project" value="TreeGrafter"/>
</dbReference>
<evidence type="ECO:0000256" key="1">
    <source>
        <dbReference type="ARBA" id="ARBA00022737"/>
    </source>
</evidence>
<dbReference type="GO" id="GO:0035269">
    <property type="term" value="P:protein O-linked glycosylation via mannose"/>
    <property type="evidence" value="ECO:0007669"/>
    <property type="project" value="TreeGrafter"/>
</dbReference>
<dbReference type="SUPFAM" id="SSF48452">
    <property type="entry name" value="TPR-like"/>
    <property type="match status" value="1"/>
</dbReference>
<dbReference type="EMBL" id="SHKP01000007">
    <property type="protein sequence ID" value="RZT95135.1"/>
    <property type="molecule type" value="Genomic_DNA"/>
</dbReference>
<organism evidence="5 6">
    <name type="scientific">Rivibacter subsaxonicus</name>
    <dbReference type="NCBI Taxonomy" id="457575"/>
    <lineage>
        <taxon>Bacteria</taxon>
        <taxon>Pseudomonadati</taxon>
        <taxon>Pseudomonadota</taxon>
        <taxon>Betaproteobacteria</taxon>
        <taxon>Burkholderiales</taxon>
        <taxon>Rivibacter</taxon>
    </lineage>
</organism>
<reference evidence="5 6" key="1">
    <citation type="submission" date="2019-02" db="EMBL/GenBank/DDBJ databases">
        <title>Genomic Encyclopedia of Type Strains, Phase IV (KMG-IV): sequencing the most valuable type-strain genomes for metagenomic binning, comparative biology and taxonomic classification.</title>
        <authorList>
            <person name="Goeker M."/>
        </authorList>
    </citation>
    <scope>NUCLEOTIDE SEQUENCE [LARGE SCALE GENOMIC DNA]</scope>
    <source>
        <strain evidence="5 6">DSM 19570</strain>
    </source>
</reference>
<dbReference type="Pfam" id="PF14559">
    <property type="entry name" value="TPR_19"/>
    <property type="match status" value="1"/>
</dbReference>
<name>A0A4V2FSQ8_9BURK</name>
<feature type="signal peptide" evidence="4">
    <location>
        <begin position="1"/>
        <end position="23"/>
    </location>
</feature>
<dbReference type="Pfam" id="PF13414">
    <property type="entry name" value="TPR_11"/>
    <property type="match status" value="1"/>
</dbReference>
<evidence type="ECO:0000256" key="4">
    <source>
        <dbReference type="SAM" id="SignalP"/>
    </source>
</evidence>
<feature type="chain" id="PRO_5020284130" evidence="4">
    <location>
        <begin position="24"/>
        <end position="155"/>
    </location>
</feature>
<dbReference type="OrthoDB" id="8592798at2"/>
<dbReference type="PANTHER" id="PTHR44227">
    <property type="match status" value="1"/>
</dbReference>
<accession>A0A4V2FSQ8</accession>
<dbReference type="GO" id="GO:0000030">
    <property type="term" value="F:mannosyltransferase activity"/>
    <property type="evidence" value="ECO:0007669"/>
    <property type="project" value="TreeGrafter"/>
</dbReference>
<dbReference type="SMART" id="SM00028">
    <property type="entry name" value="TPR"/>
    <property type="match status" value="1"/>
</dbReference>
<keyword evidence="2 3" id="KW-0802">TPR repeat</keyword>
<dbReference type="RefSeq" id="WP_130433294.1">
    <property type="nucleotide sequence ID" value="NZ_SHKP01000007.1"/>
</dbReference>
<comment type="caution">
    <text evidence="5">The sequence shown here is derived from an EMBL/GenBank/DDBJ whole genome shotgun (WGS) entry which is preliminary data.</text>
</comment>
<dbReference type="Proteomes" id="UP000293671">
    <property type="component" value="Unassembled WGS sequence"/>
</dbReference>
<evidence type="ECO:0000256" key="3">
    <source>
        <dbReference type="PROSITE-ProRule" id="PRU00339"/>
    </source>
</evidence>
<dbReference type="Gene3D" id="1.25.40.10">
    <property type="entry name" value="Tetratricopeptide repeat domain"/>
    <property type="match status" value="1"/>
</dbReference>
<gene>
    <name evidence="5" type="ORF">EV670_2884</name>
</gene>
<dbReference type="PANTHER" id="PTHR44227:SF3">
    <property type="entry name" value="PROTEIN O-MANNOSYL-TRANSFERASE TMTC4"/>
    <property type="match status" value="1"/>
</dbReference>
<dbReference type="AlphaFoldDB" id="A0A4V2FSQ8"/>
<sequence length="155" mass="16939">MSMLRIPAGLLAVALLAGTPAFADMNDSTEAAPSAPDLSRELKTARGQIEQQRYAEAITTLKAAEQKDPTNANVHNWLGYSYRKSGNLDAAFRSYGTALKLDPKHKGAHEYIGEAYLMARQPDKAREHLVALKSICGTGCEEYRDLEQAIAAYKP</sequence>
<dbReference type="PROSITE" id="PS50005">
    <property type="entry name" value="TPR"/>
    <property type="match status" value="1"/>
</dbReference>
<dbReference type="InterPro" id="IPR019734">
    <property type="entry name" value="TPR_rpt"/>
</dbReference>
<dbReference type="InterPro" id="IPR011990">
    <property type="entry name" value="TPR-like_helical_dom_sf"/>
</dbReference>
<evidence type="ECO:0000256" key="2">
    <source>
        <dbReference type="ARBA" id="ARBA00022803"/>
    </source>
</evidence>
<evidence type="ECO:0000313" key="6">
    <source>
        <dbReference type="Proteomes" id="UP000293671"/>
    </source>
</evidence>
<protein>
    <submittedName>
        <fullName evidence="5">TPR repeat protein</fullName>
    </submittedName>
</protein>
<proteinExistence type="predicted"/>
<keyword evidence="1" id="KW-0677">Repeat</keyword>
<dbReference type="InterPro" id="IPR052346">
    <property type="entry name" value="O-mannosyl-transferase_TMTC"/>
</dbReference>
<evidence type="ECO:0000313" key="5">
    <source>
        <dbReference type="EMBL" id="RZT95135.1"/>
    </source>
</evidence>
<keyword evidence="6" id="KW-1185">Reference proteome</keyword>
<feature type="repeat" description="TPR" evidence="3">
    <location>
        <begin position="72"/>
        <end position="105"/>
    </location>
</feature>
<keyword evidence="4" id="KW-0732">Signal</keyword>